<keyword evidence="3" id="KW-1185">Reference proteome</keyword>
<dbReference type="EMBL" id="MU854479">
    <property type="protein sequence ID" value="KAK4034453.1"/>
    <property type="molecule type" value="Genomic_DNA"/>
</dbReference>
<feature type="signal peptide" evidence="1">
    <location>
        <begin position="1"/>
        <end position="23"/>
    </location>
</feature>
<gene>
    <name evidence="2" type="ORF">C8A01DRAFT_39069</name>
</gene>
<accession>A0AAN6SP65</accession>
<dbReference type="Proteomes" id="UP001303115">
    <property type="component" value="Unassembled WGS sequence"/>
</dbReference>
<comment type="caution">
    <text evidence="2">The sequence shown here is derived from an EMBL/GenBank/DDBJ whole genome shotgun (WGS) entry which is preliminary data.</text>
</comment>
<name>A0AAN6SP65_9PEZI</name>
<evidence type="ECO:0000256" key="1">
    <source>
        <dbReference type="SAM" id="SignalP"/>
    </source>
</evidence>
<dbReference type="AlphaFoldDB" id="A0AAN6SP65"/>
<protein>
    <submittedName>
        <fullName evidence="2">Uncharacterized protein</fullName>
    </submittedName>
</protein>
<feature type="chain" id="PRO_5043021782" evidence="1">
    <location>
        <begin position="24"/>
        <end position="153"/>
    </location>
</feature>
<reference evidence="3" key="1">
    <citation type="journal article" date="2023" name="Mol. Phylogenet. Evol.">
        <title>Genome-scale phylogeny and comparative genomics of the fungal order Sordariales.</title>
        <authorList>
            <person name="Hensen N."/>
            <person name="Bonometti L."/>
            <person name="Westerberg I."/>
            <person name="Brannstrom I.O."/>
            <person name="Guillou S."/>
            <person name="Cros-Aarteil S."/>
            <person name="Calhoun S."/>
            <person name="Haridas S."/>
            <person name="Kuo A."/>
            <person name="Mondo S."/>
            <person name="Pangilinan J."/>
            <person name="Riley R."/>
            <person name="LaButti K."/>
            <person name="Andreopoulos B."/>
            <person name="Lipzen A."/>
            <person name="Chen C."/>
            <person name="Yan M."/>
            <person name="Daum C."/>
            <person name="Ng V."/>
            <person name="Clum A."/>
            <person name="Steindorff A."/>
            <person name="Ohm R.A."/>
            <person name="Martin F."/>
            <person name="Silar P."/>
            <person name="Natvig D.O."/>
            <person name="Lalanne C."/>
            <person name="Gautier V."/>
            <person name="Ament-Velasquez S.L."/>
            <person name="Kruys A."/>
            <person name="Hutchinson M.I."/>
            <person name="Powell A.J."/>
            <person name="Barry K."/>
            <person name="Miller A.N."/>
            <person name="Grigoriev I.V."/>
            <person name="Debuchy R."/>
            <person name="Gladieux P."/>
            <person name="Hiltunen Thoren M."/>
            <person name="Johannesson H."/>
        </authorList>
    </citation>
    <scope>NUCLEOTIDE SEQUENCE [LARGE SCALE GENOMIC DNA]</scope>
    <source>
        <strain evidence="3">CBS 284.82</strain>
    </source>
</reference>
<evidence type="ECO:0000313" key="2">
    <source>
        <dbReference type="EMBL" id="KAK4034453.1"/>
    </source>
</evidence>
<proteinExistence type="predicted"/>
<sequence>MKLTAFASVALLASGASTAGTHAVNKRSVEGVHLANCNRYSFAGPVEFSQIIYYADDTPAGKSAVPSTSNQCRVTKEGQGFKTWEGSSVTCIFPSNTYFTANIQSGAAGYNFGKYAGSGKNNYRNFNCYRDNNLMLFDDGDYYCKSIYYCRDA</sequence>
<keyword evidence="1" id="KW-0732">Signal</keyword>
<evidence type="ECO:0000313" key="3">
    <source>
        <dbReference type="Proteomes" id="UP001303115"/>
    </source>
</evidence>
<organism evidence="2 3">
    <name type="scientific">Parachaetomium inaequale</name>
    <dbReference type="NCBI Taxonomy" id="2588326"/>
    <lineage>
        <taxon>Eukaryota</taxon>
        <taxon>Fungi</taxon>
        <taxon>Dikarya</taxon>
        <taxon>Ascomycota</taxon>
        <taxon>Pezizomycotina</taxon>
        <taxon>Sordariomycetes</taxon>
        <taxon>Sordariomycetidae</taxon>
        <taxon>Sordariales</taxon>
        <taxon>Chaetomiaceae</taxon>
        <taxon>Parachaetomium</taxon>
    </lineage>
</organism>